<sequence>MKYSLFDINQIENLEIRSYFCEVISCYENQNYRAAIQVLYTVVLYDLTYKLEELRDEYEDSNAKQLLEEVRNKMNSSGDKSSWENFLLDKLHEIKDFEIVDDNLWSTIQAVKLKRNLSAHPSFDIEQQIYQPTRELTLGFIKEIYETLLTKSAHFMSRGLERVFESFDEKKSHFSIRNFYENSEDNNYEYNYFYNRFYSRMSMPLKKKFFKNVWALTFEKNNEELENNYLNLFVIIKVLEQDEQLFKDFIEGKLKSDKIKDIIDLDIPINKFILFLNFYPHYYNYLYPDVQERIEKKFKEINHYLYIWYTKENIPEYIEMIMADDIEDLDGISSDQIKLFNFICKEKGIIEVFNKFILKILEKYVPYWSGFDDANIIMNKFIIPYLNDFKEGDYFEYARIRKANNQIYARDRDSEDNRILISKMQEQELDYHEFEELLKFK</sequence>
<organism evidence="1 2">
    <name type="scientific">Streptococcus oralis subsp. tigurinus</name>
    <dbReference type="NCBI Taxonomy" id="1077464"/>
    <lineage>
        <taxon>Bacteria</taxon>
        <taxon>Bacillati</taxon>
        <taxon>Bacillota</taxon>
        <taxon>Bacilli</taxon>
        <taxon>Lactobacillales</taxon>
        <taxon>Streptococcaceae</taxon>
        <taxon>Streptococcus</taxon>
    </lineage>
</organism>
<reference evidence="1 2" key="1">
    <citation type="journal article" date="2016" name="PLoS ONE">
        <title>Comparative Genomics Analysis of Streptococcus tigurinus Strains Identifies Genetic Elements Specifically and Uniquely Present in Highly Virulent Strains.</title>
        <authorList>
            <person name="Diene S.M."/>
            <person name="Francois P."/>
            <person name="Zbinden A."/>
            <person name="Entenza J.M."/>
            <person name="Resch G."/>
        </authorList>
    </citation>
    <scope>NUCLEOTIDE SEQUENCE [LARGE SCALE GENOMIC DNA]</scope>
    <source>
        <strain evidence="1 2">AZ_8</strain>
    </source>
</reference>
<evidence type="ECO:0000313" key="2">
    <source>
        <dbReference type="Proteomes" id="UP000192428"/>
    </source>
</evidence>
<dbReference type="RefSeq" id="WP_084910647.1">
    <property type="nucleotide sequence ID" value="NZ_LNVF01000001.1"/>
</dbReference>
<proteinExistence type="predicted"/>
<accession>A0A1X0WQE3</accession>
<evidence type="ECO:0000313" key="1">
    <source>
        <dbReference type="EMBL" id="ORJ28974.1"/>
    </source>
</evidence>
<comment type="caution">
    <text evidence="1">The sequence shown here is derived from an EMBL/GenBank/DDBJ whole genome shotgun (WGS) entry which is preliminary data.</text>
</comment>
<protein>
    <submittedName>
        <fullName evidence="1">Uncharacterized protein</fullName>
    </submittedName>
</protein>
<dbReference type="Proteomes" id="UP000192428">
    <property type="component" value="Unassembled WGS sequence"/>
</dbReference>
<gene>
    <name evidence="1" type="ORF">ATE34_02315</name>
</gene>
<name>A0A1X0WQE3_STROR</name>
<dbReference type="EMBL" id="LNVF01000001">
    <property type="protein sequence ID" value="ORJ28974.1"/>
    <property type="molecule type" value="Genomic_DNA"/>
</dbReference>
<dbReference type="AlphaFoldDB" id="A0A1X0WQE3"/>